<dbReference type="HOGENOM" id="CLU_599393_0_0_14"/>
<dbReference type="Proteomes" id="UP000032737">
    <property type="component" value="Chromosome"/>
</dbReference>
<dbReference type="PROSITE" id="PS51257">
    <property type="entry name" value="PROKAR_LIPOPROTEIN"/>
    <property type="match status" value="1"/>
</dbReference>
<dbReference type="AlphaFoldDB" id="U4KQA9"/>
<dbReference type="InterPro" id="IPR055431">
    <property type="entry name" value="RsgI_M"/>
</dbReference>
<dbReference type="RefSeq" id="WP_030005482.1">
    <property type="nucleotide sequence ID" value="NC_022549.1"/>
</dbReference>
<sequence>MKKYFMIATLALIVSVGLTLLSACQTSEDTNYESYVAVDINPSYELMVNSEGKVTGFYKTNEDALVAMNEKTVVGMSIDLAVVTLIDEAEQQGYFKGDEKHVLITTLAEDESIKNRVEAKIEKKIQSYENEHQAAIELSKDHQEPNAFEINRSVQLQVSIGKLRLIEALMAFEIELTYEEAKAMSVNEIMSRLSTHQTQLSDGLPKNYQNMYQAVIARRYMTFRLAKVNLIAALAQSKLLLEPTFYDDYLKETSLTKTALVDLYKDYQNDLRLIDTTSSITAETEINQMILLDTVIIEKTDALNAIDLEIKALFDSYHQEKKAQVITELKAKLVLRTEILDQLNERVYELIETNYEAYLDYYIYVNFEVKLLTSKEMALEYKAIYETHNEIFKSYGLSIEGFEALFEWSLEEQMNTIRNQLLTQIQQTKETIFELKNSVSVRINIEVEMRKQHGSN</sequence>
<dbReference type="STRING" id="61635.BN85316090"/>
<evidence type="ECO:0000313" key="3">
    <source>
        <dbReference type="EMBL" id="CCV66630.1"/>
    </source>
</evidence>
<reference evidence="3 4" key="1">
    <citation type="journal article" date="2013" name="J. Mol. Microbiol. Biotechnol.">
        <title>Analysis of the Complete Genomes of Acholeplasma brassicae , A. palmae and A. laidlawii and Their Comparison to the Obligate Parasites from ' Candidatus Phytoplasma'.</title>
        <authorList>
            <person name="Kube M."/>
            <person name="Siewert C."/>
            <person name="Migdoll A.M."/>
            <person name="Duduk B."/>
            <person name="Holz S."/>
            <person name="Rabus R."/>
            <person name="Seemuller E."/>
            <person name="Mitrovic J."/>
            <person name="Muller I."/>
            <person name="Buttner C."/>
            <person name="Reinhardt R."/>
        </authorList>
    </citation>
    <scope>NUCLEOTIDE SEQUENCE [LARGE SCALE GENOMIC DNA]</scope>
    <source>
        <strain evidence="4">0502</strain>
    </source>
</reference>
<gene>
    <name evidence="3" type="ORF">BN85316090</name>
</gene>
<dbReference type="Pfam" id="PF23750">
    <property type="entry name" value="RsgI_M"/>
    <property type="match status" value="1"/>
</dbReference>
<evidence type="ECO:0000259" key="2">
    <source>
        <dbReference type="Pfam" id="PF23750"/>
    </source>
</evidence>
<feature type="chain" id="PRO_5004651305" description="Anti-sigma factor RsgI-like middle domain-containing protein" evidence="1">
    <location>
        <begin position="23"/>
        <end position="456"/>
    </location>
</feature>
<keyword evidence="1" id="KW-0732">Signal</keyword>
<organism evidence="3 4">
    <name type="scientific">Acholeplasma brassicae</name>
    <dbReference type="NCBI Taxonomy" id="61635"/>
    <lineage>
        <taxon>Bacteria</taxon>
        <taxon>Bacillati</taxon>
        <taxon>Mycoplasmatota</taxon>
        <taxon>Mollicutes</taxon>
        <taxon>Acholeplasmatales</taxon>
        <taxon>Acholeplasmataceae</taxon>
        <taxon>Acholeplasma</taxon>
    </lineage>
</organism>
<name>U4KQA9_9MOLU</name>
<accession>U4KQA9</accession>
<feature type="signal peptide" evidence="1">
    <location>
        <begin position="1"/>
        <end position="22"/>
    </location>
</feature>
<dbReference type="EMBL" id="FO681348">
    <property type="protein sequence ID" value="CCV66630.1"/>
    <property type="molecule type" value="Genomic_DNA"/>
</dbReference>
<keyword evidence="4" id="KW-1185">Reference proteome</keyword>
<evidence type="ECO:0000256" key="1">
    <source>
        <dbReference type="SAM" id="SignalP"/>
    </source>
</evidence>
<feature type="domain" description="Anti-sigma factor RsgI-like middle" evidence="2">
    <location>
        <begin position="34"/>
        <end position="167"/>
    </location>
</feature>
<proteinExistence type="predicted"/>
<protein>
    <recommendedName>
        <fullName evidence="2">Anti-sigma factor RsgI-like middle domain-containing protein</fullName>
    </recommendedName>
</protein>
<evidence type="ECO:0000313" key="4">
    <source>
        <dbReference type="Proteomes" id="UP000032737"/>
    </source>
</evidence>
<dbReference type="KEGG" id="abra:BN85316090"/>